<dbReference type="EMBL" id="JAWDGP010007584">
    <property type="protein sequence ID" value="KAK3712383.1"/>
    <property type="molecule type" value="Genomic_DNA"/>
</dbReference>
<evidence type="ECO:0000313" key="2">
    <source>
        <dbReference type="Proteomes" id="UP001283361"/>
    </source>
</evidence>
<evidence type="ECO:0000313" key="1">
    <source>
        <dbReference type="EMBL" id="KAK3712383.1"/>
    </source>
</evidence>
<dbReference type="Proteomes" id="UP001283361">
    <property type="component" value="Unassembled WGS sequence"/>
</dbReference>
<sequence>MRAILSRGEKTRASDGPGELITVDGRWKGRALTLSMLHRLSSWRRTKVGQRDKHTQTWGDFKSLFRTYFLYCIVSKRVGKESRNDDIVSCVISVYSAPRFSQLNL</sequence>
<protein>
    <submittedName>
        <fullName evidence="1">Uncharacterized protein</fullName>
    </submittedName>
</protein>
<dbReference type="AlphaFoldDB" id="A0AAE0XTY0"/>
<reference evidence="1" key="1">
    <citation type="journal article" date="2023" name="G3 (Bethesda)">
        <title>A reference genome for the long-term kleptoplast-retaining sea slug Elysia crispata morphotype clarki.</title>
        <authorList>
            <person name="Eastman K.E."/>
            <person name="Pendleton A.L."/>
            <person name="Shaikh M.A."/>
            <person name="Suttiyut T."/>
            <person name="Ogas R."/>
            <person name="Tomko P."/>
            <person name="Gavelis G."/>
            <person name="Widhalm J.R."/>
            <person name="Wisecaver J.H."/>
        </authorList>
    </citation>
    <scope>NUCLEOTIDE SEQUENCE</scope>
    <source>
        <strain evidence="1">ECLA1</strain>
    </source>
</reference>
<proteinExistence type="predicted"/>
<organism evidence="1 2">
    <name type="scientific">Elysia crispata</name>
    <name type="common">lettuce slug</name>
    <dbReference type="NCBI Taxonomy" id="231223"/>
    <lineage>
        <taxon>Eukaryota</taxon>
        <taxon>Metazoa</taxon>
        <taxon>Spiralia</taxon>
        <taxon>Lophotrochozoa</taxon>
        <taxon>Mollusca</taxon>
        <taxon>Gastropoda</taxon>
        <taxon>Heterobranchia</taxon>
        <taxon>Euthyneura</taxon>
        <taxon>Panpulmonata</taxon>
        <taxon>Sacoglossa</taxon>
        <taxon>Placobranchoidea</taxon>
        <taxon>Plakobranchidae</taxon>
        <taxon>Elysia</taxon>
    </lineage>
</organism>
<accession>A0AAE0XTY0</accession>
<comment type="caution">
    <text evidence="1">The sequence shown here is derived from an EMBL/GenBank/DDBJ whole genome shotgun (WGS) entry which is preliminary data.</text>
</comment>
<keyword evidence="2" id="KW-1185">Reference proteome</keyword>
<name>A0AAE0XTY0_9GAST</name>
<gene>
    <name evidence="1" type="ORF">RRG08_002713</name>
</gene>